<evidence type="ECO:0000256" key="1">
    <source>
        <dbReference type="SAM" id="Phobius"/>
    </source>
</evidence>
<proteinExistence type="predicted"/>
<name>A0A2T6ZSQ6_TUBBO</name>
<feature type="transmembrane region" description="Helical" evidence="1">
    <location>
        <begin position="12"/>
        <end position="31"/>
    </location>
</feature>
<evidence type="ECO:0000313" key="2">
    <source>
        <dbReference type="EMBL" id="PUU78508.1"/>
    </source>
</evidence>
<sequence length="155" mass="18101">MLQSHLSSSSKGIFLCWLCFRFFFAFCPLFLRITDFAGMSGHGEKCLRSWSFDTACFGRGQLIIIQLTPCGFCTYSSVQYLYSRQTGSFYSFWNMYSKFLVSGFFLFIYLFIYLLLSVFSDLSFCFRCFIHSKGYSRSGYAPGRWRICFPLFPLV</sequence>
<dbReference type="AlphaFoldDB" id="A0A2T6ZSQ6"/>
<gene>
    <name evidence="2" type="ORF">B9Z19DRAFT_65037</name>
</gene>
<keyword evidence="1" id="KW-1133">Transmembrane helix</keyword>
<reference evidence="2 3" key="1">
    <citation type="submission" date="2017-04" db="EMBL/GenBank/DDBJ databases">
        <title>Draft genome sequence of Tuber borchii Vittad., a whitish edible truffle.</title>
        <authorList>
            <consortium name="DOE Joint Genome Institute"/>
            <person name="Murat C."/>
            <person name="Kuo A."/>
            <person name="Barry K.W."/>
            <person name="Clum A."/>
            <person name="Dockter R.B."/>
            <person name="Fauchery L."/>
            <person name="Iotti M."/>
            <person name="Kohler A."/>
            <person name="Labutti K."/>
            <person name="Lindquist E.A."/>
            <person name="Lipzen A."/>
            <person name="Ohm R.A."/>
            <person name="Wang M."/>
            <person name="Grigoriev I.V."/>
            <person name="Zambonelli A."/>
            <person name="Martin F.M."/>
        </authorList>
    </citation>
    <scope>NUCLEOTIDE SEQUENCE [LARGE SCALE GENOMIC DNA]</scope>
    <source>
        <strain evidence="2 3">Tbo3840</strain>
    </source>
</reference>
<comment type="caution">
    <text evidence="2">The sequence shown here is derived from an EMBL/GenBank/DDBJ whole genome shotgun (WGS) entry which is preliminary data.</text>
</comment>
<dbReference type="OrthoDB" id="10597691at2759"/>
<keyword evidence="1" id="KW-0812">Transmembrane</keyword>
<evidence type="ECO:0000313" key="3">
    <source>
        <dbReference type="Proteomes" id="UP000244722"/>
    </source>
</evidence>
<protein>
    <submittedName>
        <fullName evidence="2">Uncharacterized protein</fullName>
    </submittedName>
</protein>
<dbReference type="Proteomes" id="UP000244722">
    <property type="component" value="Unassembled WGS sequence"/>
</dbReference>
<dbReference type="EMBL" id="NESQ01000117">
    <property type="protein sequence ID" value="PUU78508.1"/>
    <property type="molecule type" value="Genomic_DNA"/>
</dbReference>
<organism evidence="2 3">
    <name type="scientific">Tuber borchii</name>
    <name type="common">White truffle</name>
    <dbReference type="NCBI Taxonomy" id="42251"/>
    <lineage>
        <taxon>Eukaryota</taxon>
        <taxon>Fungi</taxon>
        <taxon>Dikarya</taxon>
        <taxon>Ascomycota</taxon>
        <taxon>Pezizomycotina</taxon>
        <taxon>Pezizomycetes</taxon>
        <taxon>Pezizales</taxon>
        <taxon>Tuberaceae</taxon>
        <taxon>Tuber</taxon>
    </lineage>
</organism>
<keyword evidence="1" id="KW-0472">Membrane</keyword>
<accession>A0A2T6ZSQ6</accession>
<feature type="transmembrane region" description="Helical" evidence="1">
    <location>
        <begin position="99"/>
        <end position="119"/>
    </location>
</feature>
<keyword evidence="3" id="KW-1185">Reference proteome</keyword>